<evidence type="ECO:0000256" key="1">
    <source>
        <dbReference type="SAM" id="MobiDB-lite"/>
    </source>
</evidence>
<evidence type="ECO:0000313" key="3">
    <source>
        <dbReference type="EMBL" id="CAE0115034.1"/>
    </source>
</evidence>
<accession>A0A6T9FZC6</accession>
<dbReference type="EMBL" id="HBHX01028153">
    <property type="protein sequence ID" value="CAE0115033.1"/>
    <property type="molecule type" value="Transcribed_RNA"/>
</dbReference>
<dbReference type="EMBL" id="HBHX01028154">
    <property type="protein sequence ID" value="CAE0115034.1"/>
    <property type="molecule type" value="Transcribed_RNA"/>
</dbReference>
<reference evidence="3" key="1">
    <citation type="submission" date="2021-01" db="EMBL/GenBank/DDBJ databases">
        <authorList>
            <person name="Corre E."/>
            <person name="Pelletier E."/>
            <person name="Niang G."/>
            <person name="Scheremetjew M."/>
            <person name="Finn R."/>
            <person name="Kale V."/>
            <person name="Holt S."/>
            <person name="Cochrane G."/>
            <person name="Meng A."/>
            <person name="Brown T."/>
            <person name="Cohen L."/>
        </authorList>
    </citation>
    <scope>NUCLEOTIDE SEQUENCE</scope>
    <source>
        <strain evidence="3">CCMP281</strain>
    </source>
</reference>
<evidence type="ECO:0000313" key="2">
    <source>
        <dbReference type="EMBL" id="CAE0115033.1"/>
    </source>
</evidence>
<feature type="compositionally biased region" description="Low complexity" evidence="1">
    <location>
        <begin position="82"/>
        <end position="97"/>
    </location>
</feature>
<dbReference type="GO" id="GO:0004553">
    <property type="term" value="F:hydrolase activity, hydrolyzing O-glycosyl compounds"/>
    <property type="evidence" value="ECO:0007669"/>
    <property type="project" value="InterPro"/>
</dbReference>
<dbReference type="SUPFAM" id="SSF49899">
    <property type="entry name" value="Concanavalin A-like lectins/glucanases"/>
    <property type="match status" value="1"/>
</dbReference>
<sequence length="188" mass="20008">MKDPSDAAGDNYCGIRTPQGGIGNQTCTEIDLMEANTKAFQSTLYGRHGLIDTSRPFNVSASFDAAGAMRVTLEQGGVRINNFNSSSASNPNANRPSFPTPTGVPPASLSRTAHAMARGMVLVMSLWGGFDKLQNWLNGPCDAPYEPCPWPPDNQTMRLSGLQLLPNRNRTLPAWGVGAQPSGGSQLS</sequence>
<dbReference type="GO" id="GO:0005975">
    <property type="term" value="P:carbohydrate metabolic process"/>
    <property type="evidence" value="ECO:0007669"/>
    <property type="project" value="InterPro"/>
</dbReference>
<feature type="region of interest" description="Disordered" evidence="1">
    <location>
        <begin position="1"/>
        <end position="20"/>
    </location>
</feature>
<proteinExistence type="predicted"/>
<gene>
    <name evidence="2" type="ORF">HERI1096_LOCUS15718</name>
    <name evidence="3" type="ORF">HERI1096_LOCUS15719</name>
</gene>
<feature type="region of interest" description="Disordered" evidence="1">
    <location>
        <begin position="82"/>
        <end position="106"/>
    </location>
</feature>
<dbReference type="InterPro" id="IPR013320">
    <property type="entry name" value="ConA-like_dom_sf"/>
</dbReference>
<evidence type="ECO:0008006" key="4">
    <source>
        <dbReference type="Google" id="ProtNLM"/>
    </source>
</evidence>
<dbReference type="Gene3D" id="2.70.100.10">
    <property type="entry name" value="Glycoside hydrolase, family 7, domain"/>
    <property type="match status" value="1"/>
</dbReference>
<organism evidence="3">
    <name type="scientific">Haptolina ericina</name>
    <dbReference type="NCBI Taxonomy" id="156174"/>
    <lineage>
        <taxon>Eukaryota</taxon>
        <taxon>Haptista</taxon>
        <taxon>Haptophyta</taxon>
        <taxon>Prymnesiophyceae</taxon>
        <taxon>Prymnesiales</taxon>
        <taxon>Prymnesiaceae</taxon>
        <taxon>Haptolina</taxon>
    </lineage>
</organism>
<protein>
    <recommendedName>
        <fullName evidence="4">Cellulase</fullName>
    </recommendedName>
</protein>
<name>A0A6T9FZC6_9EUKA</name>
<dbReference type="InterPro" id="IPR037019">
    <property type="entry name" value="Glyco_hydro_7_sf"/>
</dbReference>
<dbReference type="AlphaFoldDB" id="A0A6T9FZC6"/>